<dbReference type="InterPro" id="IPR056789">
    <property type="entry name" value="LRR_R13L1-DRL21"/>
</dbReference>
<keyword evidence="7" id="KW-1185">Reference proteome</keyword>
<evidence type="ECO:0000259" key="3">
    <source>
        <dbReference type="Pfam" id="PF23247"/>
    </source>
</evidence>
<dbReference type="InterPro" id="IPR032675">
    <property type="entry name" value="LRR_dom_sf"/>
</dbReference>
<dbReference type="SUPFAM" id="SSF52058">
    <property type="entry name" value="L domain-like"/>
    <property type="match status" value="2"/>
</dbReference>
<reference evidence="6 7" key="1">
    <citation type="submission" date="2024-01" db="EMBL/GenBank/DDBJ databases">
        <title>The genomes of 5 underutilized Papilionoideae crops provide insights into root nodulation and disease resistanc.</title>
        <authorList>
            <person name="Jiang F."/>
        </authorList>
    </citation>
    <scope>NUCLEOTIDE SEQUENCE [LARGE SCALE GENOMIC DNA]</scope>
    <source>
        <strain evidence="6">LVBAO_FW01</strain>
        <tissue evidence="6">Leaves</tissue>
    </source>
</reference>
<keyword evidence="1" id="KW-0677">Repeat</keyword>
<evidence type="ECO:0000313" key="6">
    <source>
        <dbReference type="EMBL" id="KAK7340176.1"/>
    </source>
</evidence>
<feature type="domain" description="Disease resistance protein winged helix" evidence="4">
    <location>
        <begin position="158"/>
        <end position="215"/>
    </location>
</feature>
<dbReference type="Pfam" id="PF25019">
    <property type="entry name" value="LRR_R13L1-DRL21"/>
    <property type="match status" value="1"/>
</dbReference>
<comment type="caution">
    <text evidence="6">The sequence shown here is derived from an EMBL/GenBank/DDBJ whole genome shotgun (WGS) entry which is preliminary data.</text>
</comment>
<dbReference type="Pfam" id="PF23247">
    <property type="entry name" value="LRR_RPS2"/>
    <property type="match status" value="1"/>
</dbReference>
<accession>A0AAN9QMV4</accession>
<proteinExistence type="predicted"/>
<gene>
    <name evidence="6" type="ORF">VNO77_20872</name>
</gene>
<feature type="region of interest" description="Disordered" evidence="2">
    <location>
        <begin position="800"/>
        <end position="821"/>
    </location>
</feature>
<feature type="domain" description="Disease resistance protein At4g27190-like leucine-rich repeats" evidence="3">
    <location>
        <begin position="635"/>
        <end position="753"/>
    </location>
</feature>
<dbReference type="InterPro" id="IPR058922">
    <property type="entry name" value="WHD_DRP"/>
</dbReference>
<dbReference type="Pfam" id="PF13855">
    <property type="entry name" value="LRR_8"/>
    <property type="match status" value="1"/>
</dbReference>
<dbReference type="Pfam" id="PF23559">
    <property type="entry name" value="WHD_DRP"/>
    <property type="match status" value="1"/>
</dbReference>
<dbReference type="Proteomes" id="UP001367508">
    <property type="component" value="Unassembled WGS sequence"/>
</dbReference>
<feature type="domain" description="R13L1/DRL21-like LRR repeat region" evidence="5">
    <location>
        <begin position="417"/>
        <end position="538"/>
    </location>
</feature>
<organism evidence="6 7">
    <name type="scientific">Canavalia gladiata</name>
    <name type="common">Sword bean</name>
    <name type="synonym">Dolichos gladiatus</name>
    <dbReference type="NCBI Taxonomy" id="3824"/>
    <lineage>
        <taxon>Eukaryota</taxon>
        <taxon>Viridiplantae</taxon>
        <taxon>Streptophyta</taxon>
        <taxon>Embryophyta</taxon>
        <taxon>Tracheophyta</taxon>
        <taxon>Spermatophyta</taxon>
        <taxon>Magnoliopsida</taxon>
        <taxon>eudicotyledons</taxon>
        <taxon>Gunneridae</taxon>
        <taxon>Pentapetalae</taxon>
        <taxon>rosids</taxon>
        <taxon>fabids</taxon>
        <taxon>Fabales</taxon>
        <taxon>Fabaceae</taxon>
        <taxon>Papilionoideae</taxon>
        <taxon>50 kb inversion clade</taxon>
        <taxon>NPAAA clade</taxon>
        <taxon>indigoferoid/millettioid clade</taxon>
        <taxon>Phaseoleae</taxon>
        <taxon>Canavalia</taxon>
    </lineage>
</organism>
<dbReference type="AlphaFoldDB" id="A0AAN9QMV4"/>
<evidence type="ECO:0000313" key="7">
    <source>
        <dbReference type="Proteomes" id="UP001367508"/>
    </source>
</evidence>
<dbReference type="EMBL" id="JAYMYQ010000004">
    <property type="protein sequence ID" value="KAK7340176.1"/>
    <property type="molecule type" value="Genomic_DNA"/>
</dbReference>
<evidence type="ECO:0000259" key="5">
    <source>
        <dbReference type="Pfam" id="PF25019"/>
    </source>
</evidence>
<dbReference type="PANTHER" id="PTHR47186">
    <property type="entry name" value="LEUCINE-RICH REPEAT-CONTAINING PROTEIN 57"/>
    <property type="match status" value="1"/>
</dbReference>
<dbReference type="InterPro" id="IPR057135">
    <property type="entry name" value="At4g27190-like_LRR"/>
</dbReference>
<dbReference type="Gene3D" id="3.80.10.10">
    <property type="entry name" value="Ribonuclease Inhibitor"/>
    <property type="match status" value="3"/>
</dbReference>
<protein>
    <submittedName>
        <fullName evidence="6">Uncharacterized protein</fullName>
    </submittedName>
</protein>
<dbReference type="InterPro" id="IPR001611">
    <property type="entry name" value="Leu-rich_rpt"/>
</dbReference>
<dbReference type="PROSITE" id="PS51450">
    <property type="entry name" value="LRR"/>
    <property type="match status" value="1"/>
</dbReference>
<evidence type="ECO:0000256" key="2">
    <source>
        <dbReference type="SAM" id="MobiDB-lite"/>
    </source>
</evidence>
<dbReference type="PANTHER" id="PTHR47186:SF13">
    <property type="entry name" value="DISEASE RESISTANCE PROTEIN RGA3"/>
    <property type="match status" value="1"/>
</dbReference>
<evidence type="ECO:0000259" key="4">
    <source>
        <dbReference type="Pfam" id="PF23559"/>
    </source>
</evidence>
<evidence type="ECO:0000256" key="1">
    <source>
        <dbReference type="ARBA" id="ARBA00022737"/>
    </source>
</evidence>
<sequence length="821" mass="93991">MGAWVVGDTISEITERMSSLCIFRLNTTKNIKQHLSVVKDKCPAPKNLDLKDDDTIKWVREVTNVVNDLFYLVDDLTADAAVHERRSENITSFFSALLQLKQIEKRLRQVASESSLNKVKMLTNREEAEAAEEPHLPSWRLKQCYDYFSFILPSSYDSMEADTVIRLWMAEGFLGPVIHSSSSSSLEPEDLGHQCIDELCRKNIVTVYGKGEIRRYISNGDPVGDAVGKHNLYVEQLPVTEVTNMVQRVAMDFELDFSNGIPKRLLETAKHMRTFLLPLFFNVEQPYVPLHVKLNWSACDSIFSKLKGLRVLTLKQLGIRRLPGSIGGLKSLRYLDLSYNNIKKLPNSMGKLNHLQTLLLSHCHRLQKLPDGINLSPSLRHLHLDHCLGLVCMPSALNKLTSLRTLPHFVASRRKGLGQLLYLNNIRGKLEISHLNRFKFKNSSKSKFFLKEKQHLQHLTLRWDHRTNSHEEEQVLSQLEPHSNLQRLSVMGYQGNQFPGWFSSLQNLDEISLYNCSNCKSLPSLHQIPKLTTLTLMSLDSLQFITNGDDSMNELPLKVVKISDCPNLTGWWEEGTQKNNLVFTSISELVLEYCPKLIHMPLFPALDDKLVLDSSNLKPLLDTLTHQYTVSDSSSPLSKLTQMTIINVDHQQYPPPPQGLLKNFTSLYHLHIRACEHLKSFTGWKNLSSLEELFISNCTEIDVPSEEWEGLENLSELVIEDIPDLENLPEGIKHLTSLNSLTIKRCPQLKDLTHHIHDLIHHQFQFLYIEDCPQLESLHLRRSDLIIMQITNCPSWLETQETDEEGPQDEKLVPPFSHLIH</sequence>
<name>A0AAN9QMV4_CANGL</name>